<sequence length="401" mass="45670">MVTEENEILEQERWAILKDWWQYYPNQFDENGLPLANPPIPIETPTPPGSPVAVMKPSPKLRPTLRDQEATRLGLLPLRARQWLRLCPPLRLLKLSQMLLVHGPVFTNEAVRSSTAGETISKCKRLGIGQGRRDSSASMAQSTRASLLMPTGGKDSTFEYRLMKEDMEGDLGMAVREEEFDAKSRPLIDWVKPVEWLLPNAEVYEECEEDEEDEDVDFVDLYESDEASNGGEDSDDEVYGEEDGKEEDDKEEEEDDDEMGDEVEEPVYPSQTFIKSEDGDVDMMGMGDPGLYGDEAQNRFRASTQEIGEWLLGRAMTPKDFFTSPEEQQDSIEHIVSKRRRFLAGNAHLFVDLKAATREDAAEQGINLEEMDKIDREMDRLTLLNMASQQFPRHIKKGPRD</sequence>
<proteinExistence type="predicted"/>
<accession>A0A3N4IU91</accession>
<evidence type="ECO:0000256" key="1">
    <source>
        <dbReference type="SAM" id="MobiDB-lite"/>
    </source>
</evidence>
<feature type="region of interest" description="Disordered" evidence="1">
    <location>
        <begin position="130"/>
        <end position="151"/>
    </location>
</feature>
<reference evidence="2 3" key="1">
    <citation type="journal article" date="2018" name="Nat. Ecol. Evol.">
        <title>Pezizomycetes genomes reveal the molecular basis of ectomycorrhizal truffle lifestyle.</title>
        <authorList>
            <person name="Murat C."/>
            <person name="Payen T."/>
            <person name="Noel B."/>
            <person name="Kuo A."/>
            <person name="Morin E."/>
            <person name="Chen J."/>
            <person name="Kohler A."/>
            <person name="Krizsan K."/>
            <person name="Balestrini R."/>
            <person name="Da Silva C."/>
            <person name="Montanini B."/>
            <person name="Hainaut M."/>
            <person name="Levati E."/>
            <person name="Barry K.W."/>
            <person name="Belfiori B."/>
            <person name="Cichocki N."/>
            <person name="Clum A."/>
            <person name="Dockter R.B."/>
            <person name="Fauchery L."/>
            <person name="Guy J."/>
            <person name="Iotti M."/>
            <person name="Le Tacon F."/>
            <person name="Lindquist E.A."/>
            <person name="Lipzen A."/>
            <person name="Malagnac F."/>
            <person name="Mello A."/>
            <person name="Molinier V."/>
            <person name="Miyauchi S."/>
            <person name="Poulain J."/>
            <person name="Riccioni C."/>
            <person name="Rubini A."/>
            <person name="Sitrit Y."/>
            <person name="Splivallo R."/>
            <person name="Traeger S."/>
            <person name="Wang M."/>
            <person name="Zifcakova L."/>
            <person name="Wipf D."/>
            <person name="Zambonelli A."/>
            <person name="Paolocci F."/>
            <person name="Nowrousian M."/>
            <person name="Ottonello S."/>
            <person name="Baldrian P."/>
            <person name="Spatafora J.W."/>
            <person name="Henrissat B."/>
            <person name="Nagy L.G."/>
            <person name="Aury J.M."/>
            <person name="Wincker P."/>
            <person name="Grigoriev I.V."/>
            <person name="Bonfante P."/>
            <person name="Martin F.M."/>
        </authorList>
    </citation>
    <scope>NUCLEOTIDE SEQUENCE [LARGE SCALE GENOMIC DNA]</scope>
    <source>
        <strain evidence="2 3">120613-1</strain>
    </source>
</reference>
<dbReference type="OrthoDB" id="5483598at2759"/>
<evidence type="ECO:0000313" key="2">
    <source>
        <dbReference type="EMBL" id="RPA89732.1"/>
    </source>
</evidence>
<protein>
    <submittedName>
        <fullName evidence="2">Uncharacterized protein</fullName>
    </submittedName>
</protein>
<feature type="compositionally biased region" description="Polar residues" evidence="1">
    <location>
        <begin position="136"/>
        <end position="145"/>
    </location>
</feature>
<dbReference type="EMBL" id="ML120559">
    <property type="protein sequence ID" value="RPA89732.1"/>
    <property type="molecule type" value="Genomic_DNA"/>
</dbReference>
<keyword evidence="3" id="KW-1185">Reference proteome</keyword>
<evidence type="ECO:0000313" key="3">
    <source>
        <dbReference type="Proteomes" id="UP000276215"/>
    </source>
</evidence>
<feature type="compositionally biased region" description="Acidic residues" evidence="1">
    <location>
        <begin position="224"/>
        <end position="265"/>
    </location>
</feature>
<name>A0A3N4IU91_9PEZI</name>
<organism evidence="2 3">
    <name type="scientific">Choiromyces venosus 120613-1</name>
    <dbReference type="NCBI Taxonomy" id="1336337"/>
    <lineage>
        <taxon>Eukaryota</taxon>
        <taxon>Fungi</taxon>
        <taxon>Dikarya</taxon>
        <taxon>Ascomycota</taxon>
        <taxon>Pezizomycotina</taxon>
        <taxon>Pezizomycetes</taxon>
        <taxon>Pezizales</taxon>
        <taxon>Tuberaceae</taxon>
        <taxon>Choiromyces</taxon>
    </lineage>
</organism>
<dbReference type="AlphaFoldDB" id="A0A3N4IU91"/>
<feature type="region of interest" description="Disordered" evidence="1">
    <location>
        <begin position="224"/>
        <end position="281"/>
    </location>
</feature>
<gene>
    <name evidence="2" type="ORF">L873DRAFT_1795933</name>
</gene>
<dbReference type="Proteomes" id="UP000276215">
    <property type="component" value="Unassembled WGS sequence"/>
</dbReference>